<evidence type="ECO:0000313" key="3">
    <source>
        <dbReference type="Proteomes" id="UP000736335"/>
    </source>
</evidence>
<sequence length="276" mass="29933">MTFTPKPGCPMCGIVNAASHSQTNSPSFNNTPQENKPDVLWKDDNLTVYRETANPVSSIAHIIIAFNLHVPSLYQLSSTDLPLLLDIKELATRCLDHFATPAPPLQSSGQPTPAAATSPPTEMSKFRIGFITPPFRDTRIPVADHLHAHAYVEPADLMGWWRSVPYSSVAWYAIDDLIAEIREETSNNRIRSSMPQNVSRPIDHVPTAGTRTGHANGAETTKPGLRATEASLEDGEGTLSSHPHPGHSANPALQSPPIPSINVELVQSSKMSEVSL</sequence>
<dbReference type="EMBL" id="WIUZ02000006">
    <property type="protein sequence ID" value="KAF9785995.1"/>
    <property type="molecule type" value="Genomic_DNA"/>
</dbReference>
<proteinExistence type="predicted"/>
<reference evidence="2" key="1">
    <citation type="journal article" date="2020" name="Nat. Commun.">
        <title>Large-scale genome sequencing of mycorrhizal fungi provides insights into the early evolution of symbiotic traits.</title>
        <authorList>
            <person name="Miyauchi S."/>
            <person name="Kiss E."/>
            <person name="Kuo A."/>
            <person name="Drula E."/>
            <person name="Kohler A."/>
            <person name="Sanchez-Garcia M."/>
            <person name="Morin E."/>
            <person name="Andreopoulos B."/>
            <person name="Barry K.W."/>
            <person name="Bonito G."/>
            <person name="Buee M."/>
            <person name="Carver A."/>
            <person name="Chen C."/>
            <person name="Cichocki N."/>
            <person name="Clum A."/>
            <person name="Culley D."/>
            <person name="Crous P.W."/>
            <person name="Fauchery L."/>
            <person name="Girlanda M."/>
            <person name="Hayes R.D."/>
            <person name="Keri Z."/>
            <person name="LaButti K."/>
            <person name="Lipzen A."/>
            <person name="Lombard V."/>
            <person name="Magnuson J."/>
            <person name="Maillard F."/>
            <person name="Murat C."/>
            <person name="Nolan M."/>
            <person name="Ohm R.A."/>
            <person name="Pangilinan J."/>
            <person name="Pereira M.F."/>
            <person name="Perotto S."/>
            <person name="Peter M."/>
            <person name="Pfister S."/>
            <person name="Riley R."/>
            <person name="Sitrit Y."/>
            <person name="Stielow J.B."/>
            <person name="Szollosi G."/>
            <person name="Zifcakova L."/>
            <person name="Stursova M."/>
            <person name="Spatafora J.W."/>
            <person name="Tedersoo L."/>
            <person name="Vaario L.M."/>
            <person name="Yamada A."/>
            <person name="Yan M."/>
            <person name="Wang P."/>
            <person name="Xu J."/>
            <person name="Bruns T."/>
            <person name="Baldrian P."/>
            <person name="Vilgalys R."/>
            <person name="Dunand C."/>
            <person name="Henrissat B."/>
            <person name="Grigoriev I.V."/>
            <person name="Hibbett D."/>
            <person name="Nagy L.G."/>
            <person name="Martin F.M."/>
        </authorList>
    </citation>
    <scope>NUCLEOTIDE SEQUENCE</scope>
    <source>
        <strain evidence="2">UH-Tt-Lm1</strain>
    </source>
</reference>
<evidence type="ECO:0000256" key="1">
    <source>
        <dbReference type="SAM" id="MobiDB-lite"/>
    </source>
</evidence>
<comment type="caution">
    <text evidence="2">The sequence shown here is derived from an EMBL/GenBank/DDBJ whole genome shotgun (WGS) entry which is preliminary data.</text>
</comment>
<dbReference type="SUPFAM" id="SSF54197">
    <property type="entry name" value="HIT-like"/>
    <property type="match status" value="1"/>
</dbReference>
<dbReference type="Gene3D" id="3.30.428.10">
    <property type="entry name" value="HIT-like"/>
    <property type="match status" value="1"/>
</dbReference>
<gene>
    <name evidence="2" type="ORF">BJ322DRAFT_1005515</name>
</gene>
<feature type="region of interest" description="Disordered" evidence="1">
    <location>
        <begin position="192"/>
        <end position="276"/>
    </location>
</feature>
<feature type="compositionally biased region" description="Polar residues" evidence="1">
    <location>
        <begin position="265"/>
        <end position="276"/>
    </location>
</feature>
<reference evidence="2" key="2">
    <citation type="submission" date="2020-11" db="EMBL/GenBank/DDBJ databases">
        <authorList>
            <consortium name="DOE Joint Genome Institute"/>
            <person name="Kuo A."/>
            <person name="Miyauchi S."/>
            <person name="Kiss E."/>
            <person name="Drula E."/>
            <person name="Kohler A."/>
            <person name="Sanchez-Garcia M."/>
            <person name="Andreopoulos B."/>
            <person name="Barry K.W."/>
            <person name="Bonito G."/>
            <person name="Buee M."/>
            <person name="Carver A."/>
            <person name="Chen C."/>
            <person name="Cichocki N."/>
            <person name="Clum A."/>
            <person name="Culley D."/>
            <person name="Crous P.W."/>
            <person name="Fauchery L."/>
            <person name="Girlanda M."/>
            <person name="Hayes R."/>
            <person name="Keri Z."/>
            <person name="Labutti K."/>
            <person name="Lipzen A."/>
            <person name="Lombard V."/>
            <person name="Magnuson J."/>
            <person name="Maillard F."/>
            <person name="Morin E."/>
            <person name="Murat C."/>
            <person name="Nolan M."/>
            <person name="Ohm R."/>
            <person name="Pangilinan J."/>
            <person name="Pereira M."/>
            <person name="Perotto S."/>
            <person name="Peter M."/>
            <person name="Riley R."/>
            <person name="Sitrit Y."/>
            <person name="Stielow B."/>
            <person name="Szollosi G."/>
            <person name="Zifcakova L."/>
            <person name="Stursova M."/>
            <person name="Spatafora J.W."/>
            <person name="Tedersoo L."/>
            <person name="Vaario L.-M."/>
            <person name="Yamada A."/>
            <person name="Yan M."/>
            <person name="Wang P."/>
            <person name="Xu J."/>
            <person name="Bruns T."/>
            <person name="Baldrian P."/>
            <person name="Vilgalys R."/>
            <person name="Henrissat B."/>
            <person name="Grigoriev I.V."/>
            <person name="Hibbett D."/>
            <person name="Nagy L.G."/>
            <person name="Martin F.M."/>
        </authorList>
    </citation>
    <scope>NUCLEOTIDE SEQUENCE</scope>
    <source>
        <strain evidence="2">UH-Tt-Lm1</strain>
    </source>
</reference>
<dbReference type="InterPro" id="IPR036265">
    <property type="entry name" value="HIT-like_sf"/>
</dbReference>
<dbReference type="Proteomes" id="UP000736335">
    <property type="component" value="Unassembled WGS sequence"/>
</dbReference>
<organism evidence="2 3">
    <name type="scientific">Thelephora terrestris</name>
    <dbReference type="NCBI Taxonomy" id="56493"/>
    <lineage>
        <taxon>Eukaryota</taxon>
        <taxon>Fungi</taxon>
        <taxon>Dikarya</taxon>
        <taxon>Basidiomycota</taxon>
        <taxon>Agaricomycotina</taxon>
        <taxon>Agaricomycetes</taxon>
        <taxon>Thelephorales</taxon>
        <taxon>Thelephoraceae</taxon>
        <taxon>Thelephora</taxon>
    </lineage>
</organism>
<dbReference type="AlphaFoldDB" id="A0A9P6L7T2"/>
<evidence type="ECO:0008006" key="4">
    <source>
        <dbReference type="Google" id="ProtNLM"/>
    </source>
</evidence>
<feature type="region of interest" description="Disordered" evidence="1">
    <location>
        <begin position="101"/>
        <end position="121"/>
    </location>
</feature>
<name>A0A9P6L7T2_9AGAM</name>
<evidence type="ECO:0000313" key="2">
    <source>
        <dbReference type="EMBL" id="KAF9785995.1"/>
    </source>
</evidence>
<dbReference type="OrthoDB" id="3361363at2759"/>
<protein>
    <recommendedName>
        <fullName evidence="4">HIT domain-containing protein</fullName>
    </recommendedName>
</protein>
<feature type="compositionally biased region" description="Low complexity" evidence="1">
    <location>
        <begin position="111"/>
        <end position="121"/>
    </location>
</feature>
<keyword evidence="3" id="KW-1185">Reference proteome</keyword>
<accession>A0A9P6L7T2</accession>